<feature type="compositionally biased region" description="Basic and acidic residues" evidence="1">
    <location>
        <begin position="530"/>
        <end position="539"/>
    </location>
</feature>
<feature type="region of interest" description="Disordered" evidence="1">
    <location>
        <begin position="1"/>
        <end position="35"/>
    </location>
</feature>
<dbReference type="AlphaFoldDB" id="A0AAN8NEB3"/>
<gene>
    <name evidence="2" type="ORF">TWF506_008317</name>
</gene>
<feature type="compositionally biased region" description="Basic and acidic residues" evidence="1">
    <location>
        <begin position="1"/>
        <end position="10"/>
    </location>
</feature>
<dbReference type="Pfam" id="PF14441">
    <property type="entry name" value="OTT_1508_deam"/>
    <property type="match status" value="1"/>
</dbReference>
<sequence>MSTPVRENHPTKGLSNQVVEIDGDTPNDKPDRSRPSLQALLHALQTLQHYRDEKHRRDGTHIPQSIDERPIREGKSKDNIVKILNLFTLPLVTRNSGDYAAVAIVINPSDLEVVFSKNMVLTEPETKYIEGLASLIREIARQPGDNPAGVKVFTHILSGCREKVLSRMTKLKIEIERSLEDIKRNCRHELEVSPRGRNYENIMRNERFRNCFDIREYSNDTSDPPLPEILPQLLRVLLEFSESNSIECLRTVVWASFYLGDNSLLGLVGPVLVRRLKKLGDYHLSVRVILHYANNPRYKKKVAKMKVLNILQSNGPTKNTKLQPHLQQTDHTSHSLSPVPSKLQSTVLQNDYCIQKEHEVLGDTQSSPITVLDILNAAAELSENPFATPVTRDNILALYPGFVDNPWYSREADLKLHCECRLALFLTERFPMGQDFEIGTSKPCCWACDEWFEACSDGPRTISSTTTTFHKRRTDWKVQPDWLSPGPARADALVYNAAFDRVLKEHSSIRQKRARDAHALKSLNPPSYNEDQKDTEDRGSAPPIKLRLRIR</sequence>
<comment type="caution">
    <text evidence="2">The sequence shown here is derived from an EMBL/GenBank/DDBJ whole genome shotgun (WGS) entry which is preliminary data.</text>
</comment>
<dbReference type="InterPro" id="IPR027796">
    <property type="entry name" value="OTT_1508_deam-like"/>
</dbReference>
<organism evidence="2 3">
    <name type="scientific">Arthrobotrys conoides</name>
    <dbReference type="NCBI Taxonomy" id="74498"/>
    <lineage>
        <taxon>Eukaryota</taxon>
        <taxon>Fungi</taxon>
        <taxon>Dikarya</taxon>
        <taxon>Ascomycota</taxon>
        <taxon>Pezizomycotina</taxon>
        <taxon>Orbiliomycetes</taxon>
        <taxon>Orbiliales</taxon>
        <taxon>Orbiliaceae</taxon>
        <taxon>Arthrobotrys</taxon>
    </lineage>
</organism>
<evidence type="ECO:0000256" key="1">
    <source>
        <dbReference type="SAM" id="MobiDB-lite"/>
    </source>
</evidence>
<dbReference type="EMBL" id="JAVHJM010000005">
    <property type="protein sequence ID" value="KAK6513886.1"/>
    <property type="molecule type" value="Genomic_DNA"/>
</dbReference>
<evidence type="ECO:0000313" key="2">
    <source>
        <dbReference type="EMBL" id="KAK6513886.1"/>
    </source>
</evidence>
<protein>
    <submittedName>
        <fullName evidence="2">Uncharacterized protein</fullName>
    </submittedName>
</protein>
<accession>A0AAN8NEB3</accession>
<name>A0AAN8NEB3_9PEZI</name>
<proteinExistence type="predicted"/>
<feature type="region of interest" description="Disordered" evidence="1">
    <location>
        <begin position="315"/>
        <end position="340"/>
    </location>
</feature>
<feature type="region of interest" description="Disordered" evidence="1">
    <location>
        <begin position="513"/>
        <end position="551"/>
    </location>
</feature>
<keyword evidence="3" id="KW-1185">Reference proteome</keyword>
<reference evidence="2 3" key="1">
    <citation type="submission" date="2019-10" db="EMBL/GenBank/DDBJ databases">
        <authorList>
            <person name="Palmer J.M."/>
        </authorList>
    </citation>
    <scope>NUCLEOTIDE SEQUENCE [LARGE SCALE GENOMIC DNA]</scope>
    <source>
        <strain evidence="2 3">TWF506</strain>
    </source>
</reference>
<evidence type="ECO:0000313" key="3">
    <source>
        <dbReference type="Proteomes" id="UP001307849"/>
    </source>
</evidence>
<dbReference type="Proteomes" id="UP001307849">
    <property type="component" value="Unassembled WGS sequence"/>
</dbReference>